<keyword evidence="2" id="KW-0732">Signal</keyword>
<sequence>MKTFAALLVLLTTALCASALATPQYNVRRQTISGNGTGTDVSPLCAGSTTAPTLLTSSTLLVPGGITLELATFACASDPAVVPLAAEEGGLLGGLLGGVLTWLLPDGKTTTKTKTKTTTRTTTKSTTKTSTKTTTSVKTTTTTTTATETSVSVSATTATETATAIETVTDSETDTATVTATVTAAPSPTPTAEDVCDGICTTVCAEMGSLPPVSDDCQQLSNAITILNGQIPPEFTVDSKHVQTISFETCRFFFENVGPLPLTYCWVSLVQTASAAASACLPPTQPVLSEGLCIAGDGTWEVGCVGSPTLERLNASSKLLRSY</sequence>
<keyword evidence="4" id="KW-1185">Reference proteome</keyword>
<organism evidence="3 4">
    <name type="scientific">Lentinus tigrinus ALCF2SS1-6</name>
    <dbReference type="NCBI Taxonomy" id="1328759"/>
    <lineage>
        <taxon>Eukaryota</taxon>
        <taxon>Fungi</taxon>
        <taxon>Dikarya</taxon>
        <taxon>Basidiomycota</taxon>
        <taxon>Agaricomycotina</taxon>
        <taxon>Agaricomycetes</taxon>
        <taxon>Polyporales</taxon>
        <taxon>Polyporaceae</taxon>
        <taxon>Lentinus</taxon>
    </lineage>
</organism>
<evidence type="ECO:0000313" key="3">
    <source>
        <dbReference type="EMBL" id="RPD58279.1"/>
    </source>
</evidence>
<feature type="chain" id="PRO_5022670380" evidence="2">
    <location>
        <begin position="22"/>
        <end position="323"/>
    </location>
</feature>
<gene>
    <name evidence="3" type="ORF">L227DRAFT_564917</name>
</gene>
<reference evidence="3" key="1">
    <citation type="journal article" date="2018" name="Genome Biol. Evol.">
        <title>Genomics and development of Lentinus tigrinus, a white-rot wood-decaying mushroom with dimorphic fruiting bodies.</title>
        <authorList>
            <person name="Wu B."/>
            <person name="Xu Z."/>
            <person name="Knudson A."/>
            <person name="Carlson A."/>
            <person name="Chen N."/>
            <person name="Kovaka S."/>
            <person name="LaButti K."/>
            <person name="Lipzen A."/>
            <person name="Pennachio C."/>
            <person name="Riley R."/>
            <person name="Schakwitz W."/>
            <person name="Umezawa K."/>
            <person name="Ohm R.A."/>
            <person name="Grigoriev I.V."/>
            <person name="Nagy L.G."/>
            <person name="Gibbons J."/>
            <person name="Hibbett D."/>
        </authorList>
    </citation>
    <scope>NUCLEOTIDE SEQUENCE [LARGE SCALE GENOMIC DNA]</scope>
    <source>
        <strain evidence="3">ALCF2SS1-6</strain>
    </source>
</reference>
<feature type="signal peptide" evidence="2">
    <location>
        <begin position="1"/>
        <end position="21"/>
    </location>
</feature>
<dbReference type="OrthoDB" id="3249523at2759"/>
<evidence type="ECO:0000313" key="4">
    <source>
        <dbReference type="Proteomes" id="UP000313359"/>
    </source>
</evidence>
<dbReference type="STRING" id="1328759.A0A5C2S5I5"/>
<evidence type="ECO:0000256" key="1">
    <source>
        <dbReference type="SAM" id="MobiDB-lite"/>
    </source>
</evidence>
<evidence type="ECO:0000256" key="2">
    <source>
        <dbReference type="SAM" id="SignalP"/>
    </source>
</evidence>
<name>A0A5C2S5I5_9APHY</name>
<protein>
    <submittedName>
        <fullName evidence="3">Uncharacterized protein</fullName>
    </submittedName>
</protein>
<proteinExistence type="predicted"/>
<dbReference type="EMBL" id="ML122276">
    <property type="protein sequence ID" value="RPD58279.1"/>
    <property type="molecule type" value="Genomic_DNA"/>
</dbReference>
<accession>A0A5C2S5I5</accession>
<dbReference type="AlphaFoldDB" id="A0A5C2S5I5"/>
<dbReference type="Proteomes" id="UP000313359">
    <property type="component" value="Unassembled WGS sequence"/>
</dbReference>
<feature type="region of interest" description="Disordered" evidence="1">
    <location>
        <begin position="111"/>
        <end position="132"/>
    </location>
</feature>
<feature type="compositionally biased region" description="Low complexity" evidence="1">
    <location>
        <begin position="118"/>
        <end position="132"/>
    </location>
</feature>